<name>A0A9P6X672_RHIOR</name>
<evidence type="ECO:0000313" key="1">
    <source>
        <dbReference type="EMBL" id="KAG1306002.1"/>
    </source>
</evidence>
<comment type="caution">
    <text evidence="1">The sequence shown here is derived from an EMBL/GenBank/DDBJ whole genome shotgun (WGS) entry which is preliminary data.</text>
</comment>
<dbReference type="Proteomes" id="UP000716291">
    <property type="component" value="Unassembled WGS sequence"/>
</dbReference>
<dbReference type="EMBL" id="JAANQT010001231">
    <property type="protein sequence ID" value="KAG1306002.1"/>
    <property type="molecule type" value="Genomic_DNA"/>
</dbReference>
<sequence length="91" mass="10607">MGAPIQDVKLHANWSLTSNTFEDYYYRPAEQHQRGQKFVQRIFGDYTEKKTKSRVGVEPTPVVVGTTDNNNVSETETKDAVATRPWYRRWL</sequence>
<dbReference type="AlphaFoldDB" id="A0A9P6X672"/>
<reference evidence="1" key="1">
    <citation type="journal article" date="2020" name="Microb. Genom.">
        <title>Genetic diversity of clinical and environmental Mucorales isolates obtained from an investigation of mucormycosis cases among solid organ transplant recipients.</title>
        <authorList>
            <person name="Nguyen M.H."/>
            <person name="Kaul D."/>
            <person name="Muto C."/>
            <person name="Cheng S.J."/>
            <person name="Richter R.A."/>
            <person name="Bruno V.M."/>
            <person name="Liu G."/>
            <person name="Beyhan S."/>
            <person name="Sundermann A.J."/>
            <person name="Mounaud S."/>
            <person name="Pasculle A.W."/>
            <person name="Nierman W.C."/>
            <person name="Driscoll E."/>
            <person name="Cumbie R."/>
            <person name="Clancy C.J."/>
            <person name="Dupont C.L."/>
        </authorList>
    </citation>
    <scope>NUCLEOTIDE SEQUENCE</scope>
    <source>
        <strain evidence="1">GL11</strain>
    </source>
</reference>
<proteinExistence type="predicted"/>
<organism evidence="1 2">
    <name type="scientific">Rhizopus oryzae</name>
    <name type="common">Mucormycosis agent</name>
    <name type="synonym">Rhizopus arrhizus var. delemar</name>
    <dbReference type="NCBI Taxonomy" id="64495"/>
    <lineage>
        <taxon>Eukaryota</taxon>
        <taxon>Fungi</taxon>
        <taxon>Fungi incertae sedis</taxon>
        <taxon>Mucoromycota</taxon>
        <taxon>Mucoromycotina</taxon>
        <taxon>Mucoromycetes</taxon>
        <taxon>Mucorales</taxon>
        <taxon>Mucorineae</taxon>
        <taxon>Rhizopodaceae</taxon>
        <taxon>Rhizopus</taxon>
    </lineage>
</organism>
<dbReference type="OrthoDB" id="2257766at2759"/>
<protein>
    <submittedName>
        <fullName evidence="1">Uncharacterized protein</fullName>
    </submittedName>
</protein>
<gene>
    <name evidence="1" type="ORF">G6F64_007935</name>
</gene>
<accession>A0A9P6X672</accession>
<keyword evidence="2" id="KW-1185">Reference proteome</keyword>
<evidence type="ECO:0000313" key="2">
    <source>
        <dbReference type="Proteomes" id="UP000716291"/>
    </source>
</evidence>